<sequence length="69" mass="7550">MTTLQSAIPVFLGIDLTIAFTTLTVIAGLAFVVVMLSFAFGEHLPNSWPLSFDDDYLEREAALEPSDDD</sequence>
<dbReference type="EMBL" id="JBHSJG010000035">
    <property type="protein sequence ID" value="MFC4987917.1"/>
    <property type="molecule type" value="Genomic_DNA"/>
</dbReference>
<evidence type="ECO:0000313" key="3">
    <source>
        <dbReference type="Proteomes" id="UP001595925"/>
    </source>
</evidence>
<organism evidence="2 3">
    <name type="scientific">Saliphagus infecundisoli</name>
    <dbReference type="NCBI Taxonomy" id="1849069"/>
    <lineage>
        <taxon>Archaea</taxon>
        <taxon>Methanobacteriati</taxon>
        <taxon>Methanobacteriota</taxon>
        <taxon>Stenosarchaea group</taxon>
        <taxon>Halobacteria</taxon>
        <taxon>Halobacteriales</taxon>
        <taxon>Natrialbaceae</taxon>
        <taxon>Saliphagus</taxon>
    </lineage>
</organism>
<comment type="caution">
    <text evidence="2">The sequence shown here is derived from an EMBL/GenBank/DDBJ whole genome shotgun (WGS) entry which is preliminary data.</text>
</comment>
<dbReference type="Proteomes" id="UP001595925">
    <property type="component" value="Unassembled WGS sequence"/>
</dbReference>
<name>A0ABD5QEB5_9EURY</name>
<accession>A0ABD5QEB5</accession>
<keyword evidence="1" id="KW-1133">Transmembrane helix</keyword>
<reference evidence="2 3" key="1">
    <citation type="journal article" date="2019" name="Int. J. Syst. Evol. Microbiol.">
        <title>The Global Catalogue of Microorganisms (GCM) 10K type strain sequencing project: providing services to taxonomists for standard genome sequencing and annotation.</title>
        <authorList>
            <consortium name="The Broad Institute Genomics Platform"/>
            <consortium name="The Broad Institute Genome Sequencing Center for Infectious Disease"/>
            <person name="Wu L."/>
            <person name="Ma J."/>
        </authorList>
    </citation>
    <scope>NUCLEOTIDE SEQUENCE [LARGE SCALE GENOMIC DNA]</scope>
    <source>
        <strain evidence="2 3">CGMCC 1.15824</strain>
    </source>
</reference>
<dbReference type="RefSeq" id="WP_224829428.1">
    <property type="nucleotide sequence ID" value="NZ_JAIVEF010000020.1"/>
</dbReference>
<evidence type="ECO:0000313" key="2">
    <source>
        <dbReference type="EMBL" id="MFC4987917.1"/>
    </source>
</evidence>
<keyword evidence="3" id="KW-1185">Reference proteome</keyword>
<keyword evidence="1" id="KW-0812">Transmembrane</keyword>
<protein>
    <submittedName>
        <fullName evidence="2">Uncharacterized protein</fullName>
    </submittedName>
</protein>
<feature type="transmembrane region" description="Helical" evidence="1">
    <location>
        <begin position="12"/>
        <end position="40"/>
    </location>
</feature>
<proteinExistence type="predicted"/>
<keyword evidence="1" id="KW-0472">Membrane</keyword>
<gene>
    <name evidence="2" type="ORF">ACFPFO_09165</name>
</gene>
<dbReference type="AlphaFoldDB" id="A0ABD5QEB5"/>
<evidence type="ECO:0000256" key="1">
    <source>
        <dbReference type="SAM" id="Phobius"/>
    </source>
</evidence>